<evidence type="ECO:0000313" key="3">
    <source>
        <dbReference type="Proteomes" id="UP000255326"/>
    </source>
</evidence>
<comment type="caution">
    <text evidence="2">The sequence shown here is derived from an EMBL/GenBank/DDBJ whole genome shotgun (WGS) entry which is preliminary data.</text>
</comment>
<dbReference type="AlphaFoldDB" id="A0A370GK76"/>
<proteinExistence type="predicted"/>
<feature type="transmembrane region" description="Helical" evidence="1">
    <location>
        <begin position="46"/>
        <end position="69"/>
    </location>
</feature>
<keyword evidence="1" id="KW-0812">Transmembrane</keyword>
<feature type="transmembrane region" description="Helical" evidence="1">
    <location>
        <begin position="173"/>
        <end position="195"/>
    </location>
</feature>
<organism evidence="2 3">
    <name type="scientific">Falsibacillus pallidus</name>
    <dbReference type="NCBI Taxonomy" id="493781"/>
    <lineage>
        <taxon>Bacteria</taxon>
        <taxon>Bacillati</taxon>
        <taxon>Bacillota</taxon>
        <taxon>Bacilli</taxon>
        <taxon>Bacillales</taxon>
        <taxon>Bacillaceae</taxon>
        <taxon>Falsibacillus</taxon>
    </lineage>
</organism>
<sequence length="260" mass="30401">MNAFRGLLKKDYLLSKSWMLTWFITMFILLLLSYGLSSYLHEPFVLLGIVIFLGSMHIAFIPVMMLSFLRTEGRTQLWLHSPQPSKMLIFSKVLISVVYQLISQLVLTIVFFILYEWLLPRTAMNELGMGLPYKEGFLINLTVFCVAFYLSCWCLFYWTVYHSLSKFPSVKRFRWLILILLFVIWNTIETLIMTIKPLAALMKKWSISIYAEGSFHYEQGSWNAEMTPIDVPLLPIVLYALLTVLLFFASSWLLEKKVEV</sequence>
<evidence type="ECO:0000313" key="2">
    <source>
        <dbReference type="EMBL" id="RDI44105.1"/>
    </source>
</evidence>
<feature type="transmembrane region" description="Helical" evidence="1">
    <location>
        <begin position="89"/>
        <end position="117"/>
    </location>
</feature>
<evidence type="ECO:0000256" key="1">
    <source>
        <dbReference type="SAM" id="Phobius"/>
    </source>
</evidence>
<feature type="transmembrane region" description="Helical" evidence="1">
    <location>
        <begin position="20"/>
        <end position="40"/>
    </location>
</feature>
<feature type="transmembrane region" description="Helical" evidence="1">
    <location>
        <begin position="137"/>
        <end position="161"/>
    </location>
</feature>
<gene>
    <name evidence="2" type="ORF">DFR59_103169</name>
</gene>
<dbReference type="Proteomes" id="UP000255326">
    <property type="component" value="Unassembled WGS sequence"/>
</dbReference>
<keyword evidence="1" id="KW-1133">Transmembrane helix</keyword>
<reference evidence="2 3" key="1">
    <citation type="submission" date="2018-07" db="EMBL/GenBank/DDBJ databases">
        <title>Genomic Encyclopedia of Type Strains, Phase IV (KMG-IV): sequencing the most valuable type-strain genomes for metagenomic binning, comparative biology and taxonomic classification.</title>
        <authorList>
            <person name="Goeker M."/>
        </authorList>
    </citation>
    <scope>NUCLEOTIDE SEQUENCE [LARGE SCALE GENOMIC DNA]</scope>
    <source>
        <strain evidence="2 3">DSM 25281</strain>
    </source>
</reference>
<dbReference type="EMBL" id="QQAY01000003">
    <property type="protein sequence ID" value="RDI44105.1"/>
    <property type="molecule type" value="Genomic_DNA"/>
</dbReference>
<keyword evidence="1" id="KW-0472">Membrane</keyword>
<dbReference type="RefSeq" id="WP_114744990.1">
    <property type="nucleotide sequence ID" value="NZ_QQAY01000003.1"/>
</dbReference>
<feature type="transmembrane region" description="Helical" evidence="1">
    <location>
        <begin position="236"/>
        <end position="254"/>
    </location>
</feature>
<keyword evidence="3" id="KW-1185">Reference proteome</keyword>
<evidence type="ECO:0008006" key="4">
    <source>
        <dbReference type="Google" id="ProtNLM"/>
    </source>
</evidence>
<protein>
    <recommendedName>
        <fullName evidence="4">ABC-2 type transport system permease protein</fullName>
    </recommendedName>
</protein>
<dbReference type="OrthoDB" id="2962380at2"/>
<name>A0A370GK76_9BACI</name>
<accession>A0A370GK76</accession>